<accession>A0A6C0GVH7</accession>
<proteinExistence type="predicted"/>
<protein>
    <submittedName>
        <fullName evidence="1">Uncharacterized protein</fullName>
    </submittedName>
</protein>
<name>A0A6C0GVH7_9BACT</name>
<dbReference type="Proteomes" id="UP000480178">
    <property type="component" value="Chromosome"/>
</dbReference>
<evidence type="ECO:0000313" key="2">
    <source>
        <dbReference type="Proteomes" id="UP000480178"/>
    </source>
</evidence>
<evidence type="ECO:0000313" key="1">
    <source>
        <dbReference type="EMBL" id="QHT71322.1"/>
    </source>
</evidence>
<sequence length="71" mass="8545">MNNWIKYTGEHDKQYYDLKLKTGRLVAHCWPYKGIFNPVNRSNEWPIEGWRIDEIRVCEMQKNFPTTPTEG</sequence>
<dbReference type="AlphaFoldDB" id="A0A6C0GVH7"/>
<keyword evidence="2" id="KW-1185">Reference proteome</keyword>
<dbReference type="EMBL" id="CP048222">
    <property type="protein sequence ID" value="QHT71322.1"/>
    <property type="molecule type" value="Genomic_DNA"/>
</dbReference>
<reference evidence="1 2" key="1">
    <citation type="submission" date="2020-01" db="EMBL/GenBank/DDBJ databases">
        <authorList>
            <person name="Kim M.K."/>
        </authorList>
    </citation>
    <scope>NUCLEOTIDE SEQUENCE [LARGE SCALE GENOMIC DNA]</scope>
    <source>
        <strain evidence="1 2">172606-1</strain>
    </source>
</reference>
<gene>
    <name evidence="1" type="ORF">GXP67_34040</name>
</gene>
<dbReference type="RefSeq" id="WP_162447261.1">
    <property type="nucleotide sequence ID" value="NZ_CP048222.1"/>
</dbReference>
<organism evidence="1 2">
    <name type="scientific">Rhodocytophaga rosea</name>
    <dbReference type="NCBI Taxonomy" id="2704465"/>
    <lineage>
        <taxon>Bacteria</taxon>
        <taxon>Pseudomonadati</taxon>
        <taxon>Bacteroidota</taxon>
        <taxon>Cytophagia</taxon>
        <taxon>Cytophagales</taxon>
        <taxon>Rhodocytophagaceae</taxon>
        <taxon>Rhodocytophaga</taxon>
    </lineage>
</organism>
<dbReference type="KEGG" id="rhoz:GXP67_34040"/>